<dbReference type="KEGG" id="smam:Mal15_25830"/>
<reference evidence="1 2" key="1">
    <citation type="submission" date="2019-02" db="EMBL/GenBank/DDBJ databases">
        <title>Planctomycetal bacteria perform biofilm scaping via a novel small molecule.</title>
        <authorList>
            <person name="Jeske O."/>
            <person name="Boedeker C."/>
            <person name="Wiegand S."/>
            <person name="Breitling P."/>
            <person name="Kallscheuer N."/>
            <person name="Jogler M."/>
            <person name="Rohde M."/>
            <person name="Petersen J."/>
            <person name="Medema M.H."/>
            <person name="Surup F."/>
            <person name="Jogler C."/>
        </authorList>
    </citation>
    <scope>NUCLEOTIDE SEQUENCE [LARGE SCALE GENOMIC DNA]</scope>
    <source>
        <strain evidence="1 2">Mal15</strain>
    </source>
</reference>
<sequence length="85" mass="9546">MADHIASLDVRLNFIVRWGQGYLDRHLNSASLTSSHAAVFHSIFNIRSRFAHLVPSHESVAKTRRLAIPWCPVEPWVTSGAVRPS</sequence>
<gene>
    <name evidence="1" type="ORF">Mal15_25830</name>
</gene>
<evidence type="ECO:0000313" key="1">
    <source>
        <dbReference type="EMBL" id="QEF98531.1"/>
    </source>
</evidence>
<protein>
    <submittedName>
        <fullName evidence="1">Uncharacterized protein</fullName>
    </submittedName>
</protein>
<keyword evidence="2" id="KW-1185">Reference proteome</keyword>
<accession>A0A5B9MB59</accession>
<dbReference type="Proteomes" id="UP000321353">
    <property type="component" value="Chromosome"/>
</dbReference>
<evidence type="ECO:0000313" key="2">
    <source>
        <dbReference type="Proteomes" id="UP000321353"/>
    </source>
</evidence>
<name>A0A5B9MB59_9BACT</name>
<proteinExistence type="predicted"/>
<dbReference type="EMBL" id="CP036264">
    <property type="protein sequence ID" value="QEF98531.1"/>
    <property type="molecule type" value="Genomic_DNA"/>
</dbReference>
<organism evidence="1 2">
    <name type="scientific">Stieleria maiorica</name>
    <dbReference type="NCBI Taxonomy" id="2795974"/>
    <lineage>
        <taxon>Bacteria</taxon>
        <taxon>Pseudomonadati</taxon>
        <taxon>Planctomycetota</taxon>
        <taxon>Planctomycetia</taxon>
        <taxon>Pirellulales</taxon>
        <taxon>Pirellulaceae</taxon>
        <taxon>Stieleria</taxon>
    </lineage>
</organism>
<dbReference type="AlphaFoldDB" id="A0A5B9MB59"/>